<dbReference type="OrthoDB" id="10264738at2759"/>
<proteinExistence type="predicted"/>
<dbReference type="GO" id="GO:0043169">
    <property type="term" value="F:cation binding"/>
    <property type="evidence" value="ECO:0007669"/>
    <property type="project" value="InterPro"/>
</dbReference>
<accession>A0A7J9CS91</accession>
<dbReference type="AlphaFoldDB" id="A0A7J9CS91"/>
<evidence type="ECO:0000313" key="1">
    <source>
        <dbReference type="EMBL" id="MBA0751326.1"/>
    </source>
</evidence>
<dbReference type="InterPro" id="IPR000222">
    <property type="entry name" value="PP2C_BS"/>
</dbReference>
<protein>
    <submittedName>
        <fullName evidence="1">Uncharacterized protein</fullName>
    </submittedName>
</protein>
<keyword evidence="2" id="KW-1185">Reference proteome</keyword>
<comment type="caution">
    <text evidence="1">The sequence shown here is derived from an EMBL/GenBank/DDBJ whole genome shotgun (WGS) entry which is preliminary data.</text>
</comment>
<dbReference type="InterPro" id="IPR036457">
    <property type="entry name" value="PPM-type-like_dom_sf"/>
</dbReference>
<dbReference type="Proteomes" id="UP000593579">
    <property type="component" value="Unassembled WGS sequence"/>
</dbReference>
<sequence length="158" mass="17744">MAGTYCGVVGESEAAAATVEPKLRASRRRRLELRPFKIVADAAVQPPLENDRKRHKLDRDLFLPESSRDCDNAVQNSKDHGFKNECLFSNGTVKLMNEKSMEDEKERPKFGMASVCGRRRDMEDAVSIHPSFCKQSSQVQISSDIHFFGVFDGHGCTH</sequence>
<dbReference type="EMBL" id="JABEZY010000013">
    <property type="protein sequence ID" value="MBA0751326.1"/>
    <property type="molecule type" value="Genomic_DNA"/>
</dbReference>
<dbReference type="Gene3D" id="3.60.40.10">
    <property type="entry name" value="PPM-type phosphatase domain"/>
    <property type="match status" value="1"/>
</dbReference>
<evidence type="ECO:0000313" key="2">
    <source>
        <dbReference type="Proteomes" id="UP000593579"/>
    </source>
</evidence>
<gene>
    <name evidence="1" type="ORF">Gogos_000257</name>
</gene>
<reference evidence="1 2" key="1">
    <citation type="journal article" date="2019" name="Genome Biol. Evol.">
        <title>Insights into the evolution of the New World diploid cottons (Gossypium, subgenus Houzingenia) based on genome sequencing.</title>
        <authorList>
            <person name="Grover C.E."/>
            <person name="Arick M.A. 2nd"/>
            <person name="Thrash A."/>
            <person name="Conover J.L."/>
            <person name="Sanders W.S."/>
            <person name="Peterson D.G."/>
            <person name="Frelichowski J.E."/>
            <person name="Scheffler J.A."/>
            <person name="Scheffler B.E."/>
            <person name="Wendel J.F."/>
        </authorList>
    </citation>
    <scope>NUCLEOTIDE SEQUENCE [LARGE SCALE GENOMIC DNA]</scope>
    <source>
        <strain evidence="1">5</strain>
        <tissue evidence="1">Leaf</tissue>
    </source>
</reference>
<name>A0A7J9CS91_GOSGO</name>
<feature type="non-terminal residue" evidence="1">
    <location>
        <position position="158"/>
    </location>
</feature>
<dbReference type="PROSITE" id="PS01032">
    <property type="entry name" value="PPM_1"/>
    <property type="match status" value="1"/>
</dbReference>
<organism evidence="1 2">
    <name type="scientific">Gossypium gossypioides</name>
    <name type="common">Mexican cotton</name>
    <name type="synonym">Selera gossypioides</name>
    <dbReference type="NCBI Taxonomy" id="34282"/>
    <lineage>
        <taxon>Eukaryota</taxon>
        <taxon>Viridiplantae</taxon>
        <taxon>Streptophyta</taxon>
        <taxon>Embryophyta</taxon>
        <taxon>Tracheophyta</taxon>
        <taxon>Spermatophyta</taxon>
        <taxon>Magnoliopsida</taxon>
        <taxon>eudicotyledons</taxon>
        <taxon>Gunneridae</taxon>
        <taxon>Pentapetalae</taxon>
        <taxon>rosids</taxon>
        <taxon>malvids</taxon>
        <taxon>Malvales</taxon>
        <taxon>Malvaceae</taxon>
        <taxon>Malvoideae</taxon>
        <taxon>Gossypium</taxon>
    </lineage>
</organism>
<dbReference type="SUPFAM" id="SSF81606">
    <property type="entry name" value="PP2C-like"/>
    <property type="match status" value="1"/>
</dbReference>